<organism evidence="1">
    <name type="scientific">Kitasatospora sp. CMC57</name>
    <dbReference type="NCBI Taxonomy" id="3231513"/>
    <lineage>
        <taxon>Bacteria</taxon>
        <taxon>Bacillati</taxon>
        <taxon>Actinomycetota</taxon>
        <taxon>Actinomycetes</taxon>
        <taxon>Kitasatosporales</taxon>
        <taxon>Streptomycetaceae</taxon>
        <taxon>Kitasatospora</taxon>
    </lineage>
</organism>
<name>A0AB33KCB7_9ACTN</name>
<dbReference type="RefSeq" id="WP_407991608.1">
    <property type="nucleotide sequence ID" value="NZ_AP035881.2"/>
</dbReference>
<dbReference type="AlphaFoldDB" id="A0AB33KCB7"/>
<accession>A0AB33KCB7</accession>
<sequence length="78" mass="8930">MLTAVESVLALDAGFWFEFADPEAPQRVQAGQLRPDWNKRGFLVARYRTLLENLITAEIGTDTRAWVTERPRLLGWPT</sequence>
<dbReference type="EMBL" id="AP035881">
    <property type="protein sequence ID" value="BFP49518.1"/>
    <property type="molecule type" value="Genomic_DNA"/>
</dbReference>
<evidence type="ECO:0000313" key="1">
    <source>
        <dbReference type="EMBL" id="BFP49518.1"/>
    </source>
</evidence>
<proteinExistence type="predicted"/>
<protein>
    <submittedName>
        <fullName evidence="1">Uncharacterized protein</fullName>
    </submittedName>
</protein>
<gene>
    <name evidence="1" type="ORF">KCMC57_58860</name>
</gene>
<reference evidence="1" key="1">
    <citation type="submission" date="2024-07" db="EMBL/GenBank/DDBJ databases">
        <title>Complete genome sequences of cellulolytic bacteria, Kitasatospora sp. CMC57 and Streptomyces sp. CMC78, isolated from Japanese agricultural soil.</title>
        <authorList>
            <person name="Hashimoto T."/>
            <person name="Ito M."/>
            <person name="Iwamoto M."/>
            <person name="Fukahori D."/>
            <person name="Shoda T."/>
            <person name="Sakoda M."/>
            <person name="Morohoshi T."/>
            <person name="Mitsuboshi M."/>
            <person name="Nishizawa T."/>
        </authorList>
    </citation>
    <scope>NUCLEOTIDE SEQUENCE</scope>
    <source>
        <strain evidence="1">CMC57</strain>
    </source>
</reference>